<evidence type="ECO:0000313" key="2">
    <source>
        <dbReference type="Proteomes" id="UP000887159"/>
    </source>
</evidence>
<comment type="caution">
    <text evidence="1">The sequence shown here is derived from an EMBL/GenBank/DDBJ whole genome shotgun (WGS) entry which is preliminary data.</text>
</comment>
<evidence type="ECO:0000313" key="1">
    <source>
        <dbReference type="EMBL" id="GFY25475.1"/>
    </source>
</evidence>
<accession>A0A8X6VZM6</accession>
<proteinExistence type="predicted"/>
<keyword evidence="2" id="KW-1185">Reference proteome</keyword>
<name>A0A8X6VZM6_TRICX</name>
<reference evidence="1" key="1">
    <citation type="submission" date="2020-08" db="EMBL/GenBank/DDBJ databases">
        <title>Multicomponent nature underlies the extraordinary mechanical properties of spider dragline silk.</title>
        <authorList>
            <person name="Kono N."/>
            <person name="Nakamura H."/>
            <person name="Mori M."/>
            <person name="Yoshida Y."/>
            <person name="Ohtoshi R."/>
            <person name="Malay A.D."/>
            <person name="Moran D.A.P."/>
            <person name="Tomita M."/>
            <person name="Numata K."/>
            <person name="Arakawa K."/>
        </authorList>
    </citation>
    <scope>NUCLEOTIDE SEQUENCE</scope>
</reference>
<organism evidence="1 2">
    <name type="scientific">Trichonephila clavipes</name>
    <name type="common">Golden silk orbweaver</name>
    <name type="synonym">Nephila clavipes</name>
    <dbReference type="NCBI Taxonomy" id="2585209"/>
    <lineage>
        <taxon>Eukaryota</taxon>
        <taxon>Metazoa</taxon>
        <taxon>Ecdysozoa</taxon>
        <taxon>Arthropoda</taxon>
        <taxon>Chelicerata</taxon>
        <taxon>Arachnida</taxon>
        <taxon>Araneae</taxon>
        <taxon>Araneomorphae</taxon>
        <taxon>Entelegynae</taxon>
        <taxon>Araneoidea</taxon>
        <taxon>Nephilidae</taxon>
        <taxon>Trichonephila</taxon>
    </lineage>
</organism>
<dbReference type="EMBL" id="BMAU01021371">
    <property type="protein sequence ID" value="GFY25475.1"/>
    <property type="molecule type" value="Genomic_DNA"/>
</dbReference>
<sequence>MQGANNIHYSINLKPTYVLNFLAAESRAIAGHDINTRTQSTESARCFNSQSRDIVGRSDHQQLFYPLVGMWRKIHFQGWHHSDKFFLYSGSERVKRYRAFPIDTCVVYTFIGIICLSKHCVELITKSRFFI</sequence>
<gene>
    <name evidence="1" type="ORF">TNCV_2485951</name>
</gene>
<protein>
    <submittedName>
        <fullName evidence="1">Uncharacterized protein</fullName>
    </submittedName>
</protein>
<dbReference type="Proteomes" id="UP000887159">
    <property type="component" value="Unassembled WGS sequence"/>
</dbReference>
<dbReference type="AlphaFoldDB" id="A0A8X6VZM6"/>